<accession>A0AAV4X0W6</accession>
<reference evidence="1 2" key="1">
    <citation type="submission" date="2021-06" db="EMBL/GenBank/DDBJ databases">
        <title>Caerostris extrusa draft genome.</title>
        <authorList>
            <person name="Kono N."/>
            <person name="Arakawa K."/>
        </authorList>
    </citation>
    <scope>NUCLEOTIDE SEQUENCE [LARGE SCALE GENOMIC DNA]</scope>
</reference>
<evidence type="ECO:0000313" key="2">
    <source>
        <dbReference type="Proteomes" id="UP001054945"/>
    </source>
</evidence>
<protein>
    <submittedName>
        <fullName evidence="1">Uncharacterized protein</fullName>
    </submittedName>
</protein>
<organism evidence="1 2">
    <name type="scientific">Caerostris extrusa</name>
    <name type="common">Bark spider</name>
    <name type="synonym">Caerostris bankana</name>
    <dbReference type="NCBI Taxonomy" id="172846"/>
    <lineage>
        <taxon>Eukaryota</taxon>
        <taxon>Metazoa</taxon>
        <taxon>Ecdysozoa</taxon>
        <taxon>Arthropoda</taxon>
        <taxon>Chelicerata</taxon>
        <taxon>Arachnida</taxon>
        <taxon>Araneae</taxon>
        <taxon>Araneomorphae</taxon>
        <taxon>Entelegynae</taxon>
        <taxon>Araneoidea</taxon>
        <taxon>Araneidae</taxon>
        <taxon>Caerostris</taxon>
    </lineage>
</organism>
<dbReference type="AlphaFoldDB" id="A0AAV4X0W6"/>
<evidence type="ECO:0000313" key="1">
    <source>
        <dbReference type="EMBL" id="GIY88288.1"/>
    </source>
</evidence>
<name>A0AAV4X0W6_CAEEX</name>
<proteinExistence type="predicted"/>
<sequence>MEIIKEKHLTYVEMIAQELQSSISPPEHKMEQIRILFDEWKAKYDSFLEDDTTKGGGRNNSFSKKISKRFQYLRPPLRKMITASEEVMVKLRERKMKLDRILKLKKFCDRLESECDKVRSNNELFDEEEARQISENDCLPLIRV</sequence>
<dbReference type="EMBL" id="BPLR01017044">
    <property type="protein sequence ID" value="GIY88288.1"/>
    <property type="molecule type" value="Genomic_DNA"/>
</dbReference>
<dbReference type="Proteomes" id="UP001054945">
    <property type="component" value="Unassembled WGS sequence"/>
</dbReference>
<gene>
    <name evidence="1" type="primary">AVEN_152645_1</name>
    <name evidence="1" type="ORF">CEXT_233401</name>
</gene>
<comment type="caution">
    <text evidence="1">The sequence shown here is derived from an EMBL/GenBank/DDBJ whole genome shotgun (WGS) entry which is preliminary data.</text>
</comment>
<keyword evidence="2" id="KW-1185">Reference proteome</keyword>